<protein>
    <submittedName>
        <fullName evidence="1">Uncharacterized protein</fullName>
    </submittedName>
</protein>
<sequence>MNAFVLEIKRNYECKNSKDLEKLVPLGHIDGANLYDSPSSEFMTDVPRGVLEREAGMVPPPPKGQNVRAPIDGVTTKRCQEWTMEYLDRLVQKGYLHSSAVEVAQDERDPPNFGIFGAGRGR</sequence>
<dbReference type="Proteomes" id="UP001153334">
    <property type="component" value="Unassembled WGS sequence"/>
</dbReference>
<name>A0ACC2IYI9_9PEZI</name>
<comment type="caution">
    <text evidence="1">The sequence shown here is derived from an EMBL/GenBank/DDBJ whole genome shotgun (WGS) entry which is preliminary data.</text>
</comment>
<organism evidence="1 2">
    <name type="scientific">Nemania bipapillata</name>
    <dbReference type="NCBI Taxonomy" id="110536"/>
    <lineage>
        <taxon>Eukaryota</taxon>
        <taxon>Fungi</taxon>
        <taxon>Dikarya</taxon>
        <taxon>Ascomycota</taxon>
        <taxon>Pezizomycotina</taxon>
        <taxon>Sordariomycetes</taxon>
        <taxon>Xylariomycetidae</taxon>
        <taxon>Xylariales</taxon>
        <taxon>Xylariaceae</taxon>
        <taxon>Nemania</taxon>
    </lineage>
</organism>
<keyword evidence="2" id="KW-1185">Reference proteome</keyword>
<dbReference type="EMBL" id="JAPESX010000662">
    <property type="protein sequence ID" value="KAJ8120251.1"/>
    <property type="molecule type" value="Genomic_DNA"/>
</dbReference>
<accession>A0ACC2IYI9</accession>
<reference evidence="1" key="1">
    <citation type="submission" date="2022-11" db="EMBL/GenBank/DDBJ databases">
        <title>Genome Sequence of Nemania bipapillata.</title>
        <authorList>
            <person name="Buettner E."/>
        </authorList>
    </citation>
    <scope>NUCLEOTIDE SEQUENCE</scope>
    <source>
        <strain evidence="1">CP14</strain>
    </source>
</reference>
<gene>
    <name evidence="1" type="ORF">ONZ43_g2992</name>
</gene>
<proteinExistence type="predicted"/>
<evidence type="ECO:0000313" key="1">
    <source>
        <dbReference type="EMBL" id="KAJ8120251.1"/>
    </source>
</evidence>
<evidence type="ECO:0000313" key="2">
    <source>
        <dbReference type="Proteomes" id="UP001153334"/>
    </source>
</evidence>